<dbReference type="InterPro" id="IPR036909">
    <property type="entry name" value="Cyt_c-like_dom_sf"/>
</dbReference>
<evidence type="ECO:0000256" key="1">
    <source>
        <dbReference type="ARBA" id="ARBA00022617"/>
    </source>
</evidence>
<reference evidence="9 10" key="1">
    <citation type="journal article" date="2016" name="Genome Announc.">
        <title>First Complete Genome Sequence of a Subdivision 6 Acidobacterium Strain.</title>
        <authorList>
            <person name="Huang S."/>
            <person name="Vieira S."/>
            <person name="Bunk B."/>
            <person name="Riedel T."/>
            <person name="Sproer C."/>
            <person name="Overmann J."/>
        </authorList>
    </citation>
    <scope>NUCLEOTIDE SEQUENCE [LARGE SCALE GENOMIC DNA]</scope>
    <source>
        <strain evidence="10">DSM 100886 HEG_-6_39</strain>
    </source>
</reference>
<dbReference type="GO" id="GO:0004130">
    <property type="term" value="F:cytochrome-c peroxidase activity"/>
    <property type="evidence" value="ECO:0007669"/>
    <property type="project" value="TreeGrafter"/>
</dbReference>
<dbReference type="KEGG" id="abac:LuPra_01384"/>
<name>A0A143PHZ9_LUTPR</name>
<feature type="signal peptide" evidence="7">
    <location>
        <begin position="1"/>
        <end position="22"/>
    </location>
</feature>
<accession>A0A143PHZ9</accession>
<protein>
    <submittedName>
        <fullName evidence="9">Di-heme enzyme, family</fullName>
    </submittedName>
</protein>
<dbReference type="STRING" id="1855912.LuPra_01384"/>
<dbReference type="Proteomes" id="UP000076079">
    <property type="component" value="Chromosome"/>
</dbReference>
<dbReference type="SUPFAM" id="SSF46626">
    <property type="entry name" value="Cytochrome c"/>
    <property type="match status" value="2"/>
</dbReference>
<feature type="domain" description="Cytochrome c" evidence="8">
    <location>
        <begin position="218"/>
        <end position="401"/>
    </location>
</feature>
<feature type="chain" id="PRO_5007511368" evidence="7">
    <location>
        <begin position="23"/>
        <end position="407"/>
    </location>
</feature>
<evidence type="ECO:0000256" key="4">
    <source>
        <dbReference type="ARBA" id="ARBA00023002"/>
    </source>
</evidence>
<sequence length="407" mass="44009" precursor="true">MFGTVRHVVALVATITCATAVASDRSISTAPVQAEPDGELNGKKLFEKETFGGNGRTCRTCHAKDSGTLTLADVQQIINKANPDDPFLLHDALDEDGVGTTRVQAHATIRFSIPLPPWITMADDRGATHVTVFRGIPSTRNTPALDRVLLHDARAATLQEQALGAIHDHYQGTVEPTVAQLEAIAEFERRDAHFFSSSALRQFAAGGPPPELPPGISPAEQRGRRFLVDAPFAPPSKDGICALCHSGPMLNMSNQAHSDFGNGRPPVGARFFNTGVTLVNQPGNPIRTWVIDDRINPVVTVRSPDVGVILGPSPPTPPPSDLPRAFLAGAFKIPTLWGVKDTAPYFHDNGAKTLRDAVAHYQRFFNFTEEQDPVGSRTLGGRIVLTDDDVDDIVAYLELLSPNRMDR</sequence>
<proteinExistence type="predicted"/>
<dbReference type="AlphaFoldDB" id="A0A143PHZ9"/>
<dbReference type="OrthoDB" id="9772811at2"/>
<keyword evidence="3 7" id="KW-0732">Signal</keyword>
<keyword evidence="2 6" id="KW-0479">Metal-binding</keyword>
<dbReference type="RefSeq" id="WP_110170053.1">
    <property type="nucleotide sequence ID" value="NZ_CP015136.1"/>
</dbReference>
<keyword evidence="10" id="KW-1185">Reference proteome</keyword>
<keyword evidence="1 6" id="KW-0349">Heme</keyword>
<evidence type="ECO:0000313" key="10">
    <source>
        <dbReference type="Proteomes" id="UP000076079"/>
    </source>
</evidence>
<dbReference type="GO" id="GO:0020037">
    <property type="term" value="F:heme binding"/>
    <property type="evidence" value="ECO:0007669"/>
    <property type="project" value="InterPro"/>
</dbReference>
<keyword evidence="4" id="KW-0560">Oxidoreductase</keyword>
<dbReference type="PANTHER" id="PTHR30600:SF10">
    <property type="entry name" value="BLL6722 PROTEIN"/>
    <property type="match status" value="1"/>
</dbReference>
<evidence type="ECO:0000313" key="9">
    <source>
        <dbReference type="EMBL" id="AMY08192.1"/>
    </source>
</evidence>
<evidence type="ECO:0000256" key="6">
    <source>
        <dbReference type="PROSITE-ProRule" id="PRU00433"/>
    </source>
</evidence>
<dbReference type="PANTHER" id="PTHR30600">
    <property type="entry name" value="CYTOCHROME C PEROXIDASE-RELATED"/>
    <property type="match status" value="1"/>
</dbReference>
<dbReference type="InterPro" id="IPR009056">
    <property type="entry name" value="Cyt_c-like_dom"/>
</dbReference>
<keyword evidence="5 6" id="KW-0408">Iron</keyword>
<dbReference type="EMBL" id="CP015136">
    <property type="protein sequence ID" value="AMY08192.1"/>
    <property type="molecule type" value="Genomic_DNA"/>
</dbReference>
<organism evidence="9 10">
    <name type="scientific">Luteitalea pratensis</name>
    <dbReference type="NCBI Taxonomy" id="1855912"/>
    <lineage>
        <taxon>Bacteria</taxon>
        <taxon>Pseudomonadati</taxon>
        <taxon>Acidobacteriota</taxon>
        <taxon>Vicinamibacteria</taxon>
        <taxon>Vicinamibacterales</taxon>
        <taxon>Vicinamibacteraceae</taxon>
        <taxon>Luteitalea</taxon>
    </lineage>
</organism>
<dbReference type="PATRIC" id="fig|1813736.3.peg.1436"/>
<dbReference type="Gene3D" id="1.10.760.10">
    <property type="entry name" value="Cytochrome c-like domain"/>
    <property type="match status" value="2"/>
</dbReference>
<reference evidence="10" key="2">
    <citation type="submission" date="2016-04" db="EMBL/GenBank/DDBJ databases">
        <title>First Complete Genome Sequence of a Subdivision 6 Acidobacterium.</title>
        <authorList>
            <person name="Huang S."/>
            <person name="Vieira S."/>
            <person name="Bunk B."/>
            <person name="Riedel T."/>
            <person name="Sproeer C."/>
            <person name="Overmann J."/>
        </authorList>
    </citation>
    <scope>NUCLEOTIDE SEQUENCE [LARGE SCALE GENOMIC DNA]</scope>
    <source>
        <strain evidence="10">DSM 100886 HEG_-6_39</strain>
    </source>
</reference>
<evidence type="ECO:0000256" key="7">
    <source>
        <dbReference type="SAM" id="SignalP"/>
    </source>
</evidence>
<dbReference type="InterPro" id="IPR051395">
    <property type="entry name" value="Cytochrome_c_Peroxidase/MauG"/>
</dbReference>
<evidence type="ECO:0000256" key="3">
    <source>
        <dbReference type="ARBA" id="ARBA00022729"/>
    </source>
</evidence>
<evidence type="ECO:0000256" key="5">
    <source>
        <dbReference type="ARBA" id="ARBA00023004"/>
    </source>
</evidence>
<evidence type="ECO:0000259" key="8">
    <source>
        <dbReference type="PROSITE" id="PS51007"/>
    </source>
</evidence>
<dbReference type="GO" id="GO:0046872">
    <property type="term" value="F:metal ion binding"/>
    <property type="evidence" value="ECO:0007669"/>
    <property type="project" value="UniProtKB-KW"/>
</dbReference>
<dbReference type="PROSITE" id="PS51007">
    <property type="entry name" value="CYTC"/>
    <property type="match status" value="1"/>
</dbReference>
<gene>
    <name evidence="9" type="ORF">LuPra_01384</name>
</gene>
<evidence type="ECO:0000256" key="2">
    <source>
        <dbReference type="ARBA" id="ARBA00022723"/>
    </source>
</evidence>
<dbReference type="GO" id="GO:0009055">
    <property type="term" value="F:electron transfer activity"/>
    <property type="evidence" value="ECO:0007669"/>
    <property type="project" value="InterPro"/>
</dbReference>